<feature type="transmembrane region" description="Helical" evidence="1">
    <location>
        <begin position="76"/>
        <end position="97"/>
    </location>
</feature>
<feature type="transmembrane region" description="Helical" evidence="1">
    <location>
        <begin position="201"/>
        <end position="220"/>
    </location>
</feature>
<name>A0A918FPG2_9ACTN</name>
<feature type="transmembrane region" description="Helical" evidence="1">
    <location>
        <begin position="226"/>
        <end position="252"/>
    </location>
</feature>
<accession>A0A918FPG2</accession>
<feature type="transmembrane region" description="Helical" evidence="1">
    <location>
        <begin position="171"/>
        <end position="189"/>
    </location>
</feature>
<feature type="transmembrane region" description="Helical" evidence="1">
    <location>
        <begin position="282"/>
        <end position="299"/>
    </location>
</feature>
<dbReference type="Proteomes" id="UP000658320">
    <property type="component" value="Unassembled WGS sequence"/>
</dbReference>
<dbReference type="RefSeq" id="WP_189944290.1">
    <property type="nucleotide sequence ID" value="NZ_BMSX01000046.1"/>
</dbReference>
<reference evidence="2" key="1">
    <citation type="journal article" date="2014" name="Int. J. Syst. Evol. Microbiol.">
        <title>Complete genome sequence of Corynebacterium casei LMG S-19264T (=DSM 44701T), isolated from a smear-ripened cheese.</title>
        <authorList>
            <consortium name="US DOE Joint Genome Institute (JGI-PGF)"/>
            <person name="Walter F."/>
            <person name="Albersmeier A."/>
            <person name="Kalinowski J."/>
            <person name="Ruckert C."/>
        </authorList>
    </citation>
    <scope>NUCLEOTIDE SEQUENCE</scope>
    <source>
        <strain evidence="2">JCM 4346</strain>
    </source>
</reference>
<keyword evidence="3" id="KW-1185">Reference proteome</keyword>
<feature type="transmembrane region" description="Helical" evidence="1">
    <location>
        <begin position="117"/>
        <end position="134"/>
    </location>
</feature>
<sequence>MTQQHSSLAFRWALRLHPAAYRAEHEAELTAIYAEATQDAGPLGRLREALDVAGHGLRRRTGLGSDRMAGQVLAQAAPLAIAVATGSFVAGLLWLFAPGVRTLPASSLPNVLSLANTGLTPLLWLAALAAVWTGRWTVARALVVPAMVLCLADVLLAAFTSSGFHGTPSIAVIRLAVPLLTGAVVLAAPRDLLGPSLSQRRTITGTTALAAVLVSGVQLVEMYYPFTLGVLSVIGPLWAGVLWAGVLAIALLFGTRNRLTVAGVAVAVLPTTLQVTVQLTPAGVVVLLLVLLSSTVPFLRARRRHFQSTPPSRMRS</sequence>
<reference evidence="2" key="2">
    <citation type="submission" date="2020-09" db="EMBL/GenBank/DDBJ databases">
        <authorList>
            <person name="Sun Q."/>
            <person name="Ohkuma M."/>
        </authorList>
    </citation>
    <scope>NUCLEOTIDE SEQUENCE</scope>
    <source>
        <strain evidence="2">JCM 4346</strain>
    </source>
</reference>
<feature type="transmembrane region" description="Helical" evidence="1">
    <location>
        <begin position="141"/>
        <end position="159"/>
    </location>
</feature>
<protein>
    <submittedName>
        <fullName evidence="2">Uncharacterized protein</fullName>
    </submittedName>
</protein>
<evidence type="ECO:0000313" key="2">
    <source>
        <dbReference type="EMBL" id="GGR63539.1"/>
    </source>
</evidence>
<keyword evidence="1" id="KW-0812">Transmembrane</keyword>
<dbReference type="EMBL" id="BMSX01000046">
    <property type="protein sequence ID" value="GGR63539.1"/>
    <property type="molecule type" value="Genomic_DNA"/>
</dbReference>
<evidence type="ECO:0000256" key="1">
    <source>
        <dbReference type="SAM" id="Phobius"/>
    </source>
</evidence>
<gene>
    <name evidence="2" type="ORF">GCM10010251_95300</name>
</gene>
<comment type="caution">
    <text evidence="2">The sequence shown here is derived from an EMBL/GenBank/DDBJ whole genome shotgun (WGS) entry which is preliminary data.</text>
</comment>
<dbReference type="AlphaFoldDB" id="A0A918FPG2"/>
<organism evidence="2 3">
    <name type="scientific">Streptomyces aurantiogriseus</name>
    <dbReference type="NCBI Taxonomy" id="66870"/>
    <lineage>
        <taxon>Bacteria</taxon>
        <taxon>Bacillati</taxon>
        <taxon>Actinomycetota</taxon>
        <taxon>Actinomycetes</taxon>
        <taxon>Kitasatosporales</taxon>
        <taxon>Streptomycetaceae</taxon>
        <taxon>Streptomyces</taxon>
    </lineage>
</organism>
<feature type="transmembrane region" description="Helical" evidence="1">
    <location>
        <begin position="259"/>
        <end position="276"/>
    </location>
</feature>
<evidence type="ECO:0000313" key="3">
    <source>
        <dbReference type="Proteomes" id="UP000658320"/>
    </source>
</evidence>
<keyword evidence="1" id="KW-0472">Membrane</keyword>
<proteinExistence type="predicted"/>
<keyword evidence="1" id="KW-1133">Transmembrane helix</keyword>